<gene>
    <name evidence="1" type="ORF">FFLO_05600</name>
</gene>
<dbReference type="EMBL" id="JABELV010000146">
    <property type="protein sequence ID" value="KAG7529532.1"/>
    <property type="molecule type" value="Genomic_DNA"/>
</dbReference>
<evidence type="ECO:0000313" key="2">
    <source>
        <dbReference type="Proteomes" id="UP000812966"/>
    </source>
</evidence>
<proteinExistence type="predicted"/>
<keyword evidence="2" id="KW-1185">Reference proteome</keyword>
<comment type="caution">
    <text evidence="1">The sequence shown here is derived from an EMBL/GenBank/DDBJ whole genome shotgun (WGS) entry which is preliminary data.</text>
</comment>
<reference evidence="1" key="1">
    <citation type="submission" date="2020-04" db="EMBL/GenBank/DDBJ databases">
        <title>Analysis of mating type loci in Filobasidium floriforme.</title>
        <authorList>
            <person name="Nowrousian M."/>
        </authorList>
    </citation>
    <scope>NUCLEOTIDE SEQUENCE</scope>
    <source>
        <strain evidence="1">CBS 6242</strain>
    </source>
</reference>
<accession>A0A8K0NNU1</accession>
<evidence type="ECO:0000313" key="1">
    <source>
        <dbReference type="EMBL" id="KAG7529532.1"/>
    </source>
</evidence>
<sequence>MTSSAGELVFANSLIMAEIYGHLEAKRDMANCLLISKAGFNTAAKRLYREMRSADISCIFESLCGMERLHFVAQSVLVLTIPQSDLERDSLGRMKLYSRCPLRRYPNLEELVIDKNTPNHLLATVTERHDVGERTLIVKHNVDSSSNIDWKHSSLEIRGSSGTVALQQSTLVEALIQDCKGLDGIEADRSRIAGLTELTYTAIGGVDAVKLDAILQHCKHLRRLSVRLTANAGHSVMSAVLRPKRSASLQDLELHGGQLWWLRDLSDYERLTLECPGVLPERWFREQLVQKSSRKGQKLAGRSTIRLDLRLKVISPLQNPYVIAKFVQMCVADETEVTISTSGECKGASRTWLDNLRSTLELLQMESKAERSDE</sequence>
<organism evidence="1 2">
    <name type="scientific">Filobasidium floriforme</name>
    <dbReference type="NCBI Taxonomy" id="5210"/>
    <lineage>
        <taxon>Eukaryota</taxon>
        <taxon>Fungi</taxon>
        <taxon>Dikarya</taxon>
        <taxon>Basidiomycota</taxon>
        <taxon>Agaricomycotina</taxon>
        <taxon>Tremellomycetes</taxon>
        <taxon>Filobasidiales</taxon>
        <taxon>Filobasidiaceae</taxon>
        <taxon>Filobasidium</taxon>
    </lineage>
</organism>
<dbReference type="AlphaFoldDB" id="A0A8K0NNU1"/>
<dbReference type="Proteomes" id="UP000812966">
    <property type="component" value="Unassembled WGS sequence"/>
</dbReference>
<name>A0A8K0NNU1_9TREE</name>
<protein>
    <submittedName>
        <fullName evidence="1">Uncharacterized protein</fullName>
    </submittedName>
</protein>